<reference evidence="1 2" key="1">
    <citation type="submission" date="2023-04" db="EMBL/GenBank/DDBJ databases">
        <title>Colletotrichum tabacum stain YC1 causing leaf anthracnose on Nicotiana tabacum(L.) cv.</title>
        <authorList>
            <person name="Ji Z."/>
            <person name="Wang M."/>
            <person name="Zhang J."/>
            <person name="Wang N."/>
            <person name="Zhou Z."/>
        </authorList>
    </citation>
    <scope>NUCLEOTIDE SEQUENCE [LARGE SCALE GENOMIC DNA]</scope>
    <source>
        <strain evidence="1 2">YC1</strain>
    </source>
</reference>
<proteinExistence type="predicted"/>
<sequence length="57" mass="6659">MYLWLADLLTPTITESWLEFLELVTKPMPRRFAPDYALSVETFSASEDVVHTRIFPL</sequence>
<dbReference type="EMBL" id="JASAOK010000015">
    <property type="protein sequence ID" value="KAK6223542.1"/>
    <property type="molecule type" value="Genomic_DNA"/>
</dbReference>
<organism evidence="1 2">
    <name type="scientific">Colletotrichum tabaci</name>
    <dbReference type="NCBI Taxonomy" id="1209068"/>
    <lineage>
        <taxon>Eukaryota</taxon>
        <taxon>Fungi</taxon>
        <taxon>Dikarya</taxon>
        <taxon>Ascomycota</taxon>
        <taxon>Pezizomycotina</taxon>
        <taxon>Sordariomycetes</taxon>
        <taxon>Hypocreomycetidae</taxon>
        <taxon>Glomerellales</taxon>
        <taxon>Glomerellaceae</taxon>
        <taxon>Colletotrichum</taxon>
        <taxon>Colletotrichum destructivum species complex</taxon>
    </lineage>
</organism>
<name>A0AAV9TPB4_9PEZI</name>
<keyword evidence="2" id="KW-1185">Reference proteome</keyword>
<comment type="caution">
    <text evidence="1">The sequence shown here is derived from an EMBL/GenBank/DDBJ whole genome shotgun (WGS) entry which is preliminary data.</text>
</comment>
<dbReference type="Proteomes" id="UP001327957">
    <property type="component" value="Unassembled WGS sequence"/>
</dbReference>
<protein>
    <submittedName>
        <fullName evidence="1">Metallo-beta-lactamase domain-containing protein</fullName>
    </submittedName>
</protein>
<evidence type="ECO:0000313" key="1">
    <source>
        <dbReference type="EMBL" id="KAK6223542.1"/>
    </source>
</evidence>
<evidence type="ECO:0000313" key="2">
    <source>
        <dbReference type="Proteomes" id="UP001327957"/>
    </source>
</evidence>
<dbReference type="AlphaFoldDB" id="A0AAV9TPB4"/>
<gene>
    <name evidence="1" type="ORF">QIS74_03486</name>
</gene>
<accession>A0AAV9TPB4</accession>